<evidence type="ECO:0000313" key="4">
    <source>
        <dbReference type="Proteomes" id="UP001217838"/>
    </source>
</evidence>
<sequence>MRPTLVAVLLALACACDRTAPAPAAAPPPTPAAAPAPPPPTAQVAAPEPPAPKDWWCACFDRYDARRETHTVCLPTRPACEARELQLAAATANDHLTHGCRLVSAAHPGDRLGARDEWKAGSAPDSWEDAKACRLDGPPTPPINPAAADYALTETLGQFRLGLTADEVALIATPQRKSKSLKNIFEEYEQKWDFPALGVQLTMAAPARKPQILRGIEVKAPGDSATARGIHPGSTRAELEAAYGGLFHIDSSDDHKIVTTGDHGLAFFLKDDKVITIWLGAMAE</sequence>
<feature type="chain" id="PRO_5046862228" evidence="2">
    <location>
        <begin position="25"/>
        <end position="284"/>
    </location>
</feature>
<accession>A0ABT5B5S9</accession>
<dbReference type="Proteomes" id="UP001217838">
    <property type="component" value="Unassembled WGS sequence"/>
</dbReference>
<reference evidence="3 4" key="1">
    <citation type="submission" date="2022-11" db="EMBL/GenBank/DDBJ databases">
        <title>Minimal conservation of predation-associated metabolite biosynthetic gene clusters underscores biosynthetic potential of Myxococcota including descriptions for ten novel species: Archangium lansinium sp. nov., Myxococcus landrumus sp. nov., Nannocystis bai.</title>
        <authorList>
            <person name="Ahearne A."/>
            <person name="Stevens C."/>
            <person name="Dowd S."/>
        </authorList>
    </citation>
    <scope>NUCLEOTIDE SEQUENCE [LARGE SCALE GENOMIC DNA]</scope>
    <source>
        <strain evidence="3 4">NCELM</strain>
    </source>
</reference>
<keyword evidence="4" id="KW-1185">Reference proteome</keyword>
<gene>
    <name evidence="3" type="ORF">POL58_17050</name>
</gene>
<organism evidence="3 4">
    <name type="scientific">Nannocystis radixulma</name>
    <dbReference type="NCBI Taxonomy" id="2995305"/>
    <lineage>
        <taxon>Bacteria</taxon>
        <taxon>Pseudomonadati</taxon>
        <taxon>Myxococcota</taxon>
        <taxon>Polyangia</taxon>
        <taxon>Nannocystales</taxon>
        <taxon>Nannocystaceae</taxon>
        <taxon>Nannocystis</taxon>
    </lineage>
</organism>
<evidence type="ECO:0000313" key="3">
    <source>
        <dbReference type="EMBL" id="MDC0669466.1"/>
    </source>
</evidence>
<keyword evidence="2" id="KW-0732">Signal</keyword>
<dbReference type="RefSeq" id="WP_271999278.1">
    <property type="nucleotide sequence ID" value="NZ_JAQNDN010000007.1"/>
</dbReference>
<feature type="compositionally biased region" description="Pro residues" evidence="1">
    <location>
        <begin position="24"/>
        <end position="49"/>
    </location>
</feature>
<comment type="caution">
    <text evidence="3">The sequence shown here is derived from an EMBL/GenBank/DDBJ whole genome shotgun (WGS) entry which is preliminary data.</text>
</comment>
<evidence type="ECO:0000256" key="2">
    <source>
        <dbReference type="SAM" id="SignalP"/>
    </source>
</evidence>
<feature type="region of interest" description="Disordered" evidence="1">
    <location>
        <begin position="23"/>
        <end position="49"/>
    </location>
</feature>
<protein>
    <submittedName>
        <fullName evidence="3">Uncharacterized protein</fullName>
    </submittedName>
</protein>
<evidence type="ECO:0000256" key="1">
    <source>
        <dbReference type="SAM" id="MobiDB-lite"/>
    </source>
</evidence>
<feature type="signal peptide" evidence="2">
    <location>
        <begin position="1"/>
        <end position="24"/>
    </location>
</feature>
<dbReference type="PROSITE" id="PS51257">
    <property type="entry name" value="PROKAR_LIPOPROTEIN"/>
    <property type="match status" value="1"/>
</dbReference>
<dbReference type="EMBL" id="JAQNDN010000007">
    <property type="protein sequence ID" value="MDC0669466.1"/>
    <property type="molecule type" value="Genomic_DNA"/>
</dbReference>
<proteinExistence type="predicted"/>
<name>A0ABT5B5S9_9BACT</name>